<dbReference type="InterPro" id="IPR032710">
    <property type="entry name" value="NTF2-like_dom_sf"/>
</dbReference>
<accession>A0A6J6LB20</accession>
<dbReference type="GO" id="GO:0019380">
    <property type="term" value="P:3-phenylpropionate catabolic process"/>
    <property type="evidence" value="ECO:0007669"/>
    <property type="project" value="TreeGrafter"/>
</dbReference>
<dbReference type="CDD" id="cd00667">
    <property type="entry name" value="ring_hydroxylating_dioxygenases_beta"/>
    <property type="match status" value="1"/>
</dbReference>
<dbReference type="SUPFAM" id="SSF54427">
    <property type="entry name" value="NTF2-like"/>
    <property type="match status" value="1"/>
</dbReference>
<protein>
    <submittedName>
        <fullName evidence="3">Unannotated protein</fullName>
    </submittedName>
</protein>
<gene>
    <name evidence="2" type="ORF">UFOPK1908_00669</name>
    <name evidence="3" type="ORF">UFOPK2282_00322</name>
    <name evidence="4" type="ORF">UFOPK3576_00310</name>
</gene>
<dbReference type="Gene3D" id="3.10.450.50">
    <property type="match status" value="1"/>
</dbReference>
<dbReference type="EMBL" id="CAEZVB010000023">
    <property type="protein sequence ID" value="CAB4619715.1"/>
    <property type="molecule type" value="Genomic_DNA"/>
</dbReference>
<dbReference type="EMBL" id="CAEZWR010000024">
    <property type="protein sequence ID" value="CAB4657525.1"/>
    <property type="molecule type" value="Genomic_DNA"/>
</dbReference>
<dbReference type="AlphaFoldDB" id="A0A6J6LB20"/>
<dbReference type="PANTHER" id="PTHR41534">
    <property type="entry name" value="BLR3401 PROTEIN"/>
    <property type="match status" value="1"/>
</dbReference>
<evidence type="ECO:0000313" key="4">
    <source>
        <dbReference type="EMBL" id="CAB4898150.1"/>
    </source>
</evidence>
<reference evidence="3" key="1">
    <citation type="submission" date="2020-05" db="EMBL/GenBank/DDBJ databases">
        <authorList>
            <person name="Chiriac C."/>
            <person name="Salcher M."/>
            <person name="Ghai R."/>
            <person name="Kavagutti S V."/>
        </authorList>
    </citation>
    <scope>NUCLEOTIDE SEQUENCE</scope>
</reference>
<evidence type="ECO:0000313" key="2">
    <source>
        <dbReference type="EMBL" id="CAB4619715.1"/>
    </source>
</evidence>
<name>A0A6J6LB20_9ZZZZ</name>
<dbReference type="Pfam" id="PF00866">
    <property type="entry name" value="Ring_hydroxyl_B"/>
    <property type="match status" value="1"/>
</dbReference>
<organism evidence="3">
    <name type="scientific">freshwater metagenome</name>
    <dbReference type="NCBI Taxonomy" id="449393"/>
    <lineage>
        <taxon>unclassified sequences</taxon>
        <taxon>metagenomes</taxon>
        <taxon>ecological metagenomes</taxon>
    </lineage>
</organism>
<dbReference type="PANTHER" id="PTHR41534:SF2">
    <property type="entry name" value="3-PHENYLPROPIONATE_CINNAMIC ACID DIOXYGENASE SUBUNIT BETA"/>
    <property type="match status" value="1"/>
</dbReference>
<sequence length="156" mass="18029">MNTHVPDDIAAFLFLEARYADESRYDDWESLWADDAIYWLPTKDDADPSVDVSYIYDNRSRIHSRLAQLKTGRRYSQSPPSKMRRMLSNLEVLSEQGDDINIGANFVLYEHRNGTHVWAGRYLYTVRRTSAGLQLVKKTALLVNNEDAIRTVAFII</sequence>
<keyword evidence="1" id="KW-0560">Oxidoreductase</keyword>
<dbReference type="InterPro" id="IPR000391">
    <property type="entry name" value="Rng_hydr_dOase-bsu"/>
</dbReference>
<dbReference type="EMBL" id="CAFBMO010000008">
    <property type="protein sequence ID" value="CAB4898150.1"/>
    <property type="molecule type" value="Genomic_DNA"/>
</dbReference>
<evidence type="ECO:0000313" key="3">
    <source>
        <dbReference type="EMBL" id="CAB4657525.1"/>
    </source>
</evidence>
<proteinExistence type="predicted"/>
<dbReference type="GO" id="GO:0016491">
    <property type="term" value="F:oxidoreductase activity"/>
    <property type="evidence" value="ECO:0007669"/>
    <property type="project" value="UniProtKB-KW"/>
</dbReference>
<evidence type="ECO:0000256" key="1">
    <source>
        <dbReference type="ARBA" id="ARBA00023002"/>
    </source>
</evidence>